<dbReference type="Proteomes" id="UP000007798">
    <property type="component" value="Unassembled WGS sequence"/>
</dbReference>
<gene>
    <name evidence="3" type="primary">Dwil\GK24737</name>
    <name evidence="3" type="ORF">Dwil_GK24737</name>
</gene>
<dbReference type="AlphaFoldDB" id="B4MZX6"/>
<proteinExistence type="predicted"/>
<feature type="compositionally biased region" description="Acidic residues" evidence="1">
    <location>
        <begin position="177"/>
        <end position="205"/>
    </location>
</feature>
<dbReference type="HOGENOM" id="CLU_036950_0_0_1"/>
<name>B4MZX6_DROWI</name>
<evidence type="ECO:0000256" key="1">
    <source>
        <dbReference type="SAM" id="MobiDB-lite"/>
    </source>
</evidence>
<dbReference type="EMBL" id="CH963920">
    <property type="protein sequence ID" value="EDW77911.2"/>
    <property type="molecule type" value="Genomic_DNA"/>
</dbReference>
<dbReference type="OrthoDB" id="7871820at2759"/>
<reference evidence="3 4" key="1">
    <citation type="journal article" date="2007" name="Nature">
        <title>Evolution of genes and genomes on the Drosophila phylogeny.</title>
        <authorList>
            <consortium name="Drosophila 12 Genomes Consortium"/>
            <person name="Clark A.G."/>
            <person name="Eisen M.B."/>
            <person name="Smith D.R."/>
            <person name="Bergman C.M."/>
            <person name="Oliver B."/>
            <person name="Markow T.A."/>
            <person name="Kaufman T.C."/>
            <person name="Kellis M."/>
            <person name="Gelbart W."/>
            <person name="Iyer V.N."/>
            <person name="Pollard D.A."/>
            <person name="Sackton T.B."/>
            <person name="Larracuente A.M."/>
            <person name="Singh N.D."/>
            <person name="Abad J.P."/>
            <person name="Abt D.N."/>
            <person name="Adryan B."/>
            <person name="Aguade M."/>
            <person name="Akashi H."/>
            <person name="Anderson W.W."/>
            <person name="Aquadro C.F."/>
            <person name="Ardell D.H."/>
            <person name="Arguello R."/>
            <person name="Artieri C.G."/>
            <person name="Barbash D.A."/>
            <person name="Barker D."/>
            <person name="Barsanti P."/>
            <person name="Batterham P."/>
            <person name="Batzoglou S."/>
            <person name="Begun D."/>
            <person name="Bhutkar A."/>
            <person name="Blanco E."/>
            <person name="Bosak S.A."/>
            <person name="Bradley R.K."/>
            <person name="Brand A.D."/>
            <person name="Brent M.R."/>
            <person name="Brooks A.N."/>
            <person name="Brown R.H."/>
            <person name="Butlin R.K."/>
            <person name="Caggese C."/>
            <person name="Calvi B.R."/>
            <person name="Bernardo de Carvalho A."/>
            <person name="Caspi A."/>
            <person name="Castrezana S."/>
            <person name="Celniker S.E."/>
            <person name="Chang J.L."/>
            <person name="Chapple C."/>
            <person name="Chatterji S."/>
            <person name="Chinwalla A."/>
            <person name="Civetta A."/>
            <person name="Clifton S.W."/>
            <person name="Comeron J.M."/>
            <person name="Costello J.C."/>
            <person name="Coyne J.A."/>
            <person name="Daub J."/>
            <person name="David R.G."/>
            <person name="Delcher A.L."/>
            <person name="Delehaunty K."/>
            <person name="Do C.B."/>
            <person name="Ebling H."/>
            <person name="Edwards K."/>
            <person name="Eickbush T."/>
            <person name="Evans J.D."/>
            <person name="Filipski A."/>
            <person name="Findeiss S."/>
            <person name="Freyhult E."/>
            <person name="Fulton L."/>
            <person name="Fulton R."/>
            <person name="Garcia A.C."/>
            <person name="Gardiner A."/>
            <person name="Garfield D.A."/>
            <person name="Garvin B.E."/>
            <person name="Gibson G."/>
            <person name="Gilbert D."/>
            <person name="Gnerre S."/>
            <person name="Godfrey J."/>
            <person name="Good R."/>
            <person name="Gotea V."/>
            <person name="Gravely B."/>
            <person name="Greenberg A.J."/>
            <person name="Griffiths-Jones S."/>
            <person name="Gross S."/>
            <person name="Guigo R."/>
            <person name="Gustafson E.A."/>
            <person name="Haerty W."/>
            <person name="Hahn M.W."/>
            <person name="Halligan D.L."/>
            <person name="Halpern A.L."/>
            <person name="Halter G.M."/>
            <person name="Han M.V."/>
            <person name="Heger A."/>
            <person name="Hillier L."/>
            <person name="Hinrichs A.S."/>
            <person name="Holmes I."/>
            <person name="Hoskins R.A."/>
            <person name="Hubisz M.J."/>
            <person name="Hultmark D."/>
            <person name="Huntley M.A."/>
            <person name="Jaffe D.B."/>
            <person name="Jagadeeshan S."/>
            <person name="Jeck W.R."/>
            <person name="Johnson J."/>
            <person name="Jones C.D."/>
            <person name="Jordan W.C."/>
            <person name="Karpen G.H."/>
            <person name="Kataoka E."/>
            <person name="Keightley P.D."/>
            <person name="Kheradpour P."/>
            <person name="Kirkness E.F."/>
            <person name="Koerich L.B."/>
            <person name="Kristiansen K."/>
            <person name="Kudrna D."/>
            <person name="Kulathinal R.J."/>
            <person name="Kumar S."/>
            <person name="Kwok R."/>
            <person name="Lander E."/>
            <person name="Langley C.H."/>
            <person name="Lapoint R."/>
            <person name="Lazzaro B.P."/>
            <person name="Lee S.J."/>
            <person name="Levesque L."/>
            <person name="Li R."/>
            <person name="Lin C.F."/>
            <person name="Lin M.F."/>
            <person name="Lindblad-Toh K."/>
            <person name="Llopart A."/>
            <person name="Long M."/>
            <person name="Low L."/>
            <person name="Lozovsky E."/>
            <person name="Lu J."/>
            <person name="Luo M."/>
            <person name="Machado C.A."/>
            <person name="Makalowski W."/>
            <person name="Marzo M."/>
            <person name="Matsuda M."/>
            <person name="Matzkin L."/>
            <person name="McAllister B."/>
            <person name="McBride C.S."/>
            <person name="McKernan B."/>
            <person name="McKernan K."/>
            <person name="Mendez-Lago M."/>
            <person name="Minx P."/>
            <person name="Mollenhauer M.U."/>
            <person name="Montooth K."/>
            <person name="Mount S.M."/>
            <person name="Mu X."/>
            <person name="Myers E."/>
            <person name="Negre B."/>
            <person name="Newfeld S."/>
            <person name="Nielsen R."/>
            <person name="Noor M.A."/>
            <person name="O'Grady P."/>
            <person name="Pachter L."/>
            <person name="Papaceit M."/>
            <person name="Parisi M.J."/>
            <person name="Parisi M."/>
            <person name="Parts L."/>
            <person name="Pedersen J.S."/>
            <person name="Pesole G."/>
            <person name="Phillippy A.M."/>
            <person name="Ponting C.P."/>
            <person name="Pop M."/>
            <person name="Porcelli D."/>
            <person name="Powell J.R."/>
            <person name="Prohaska S."/>
            <person name="Pruitt K."/>
            <person name="Puig M."/>
            <person name="Quesneville H."/>
            <person name="Ram K.R."/>
            <person name="Rand D."/>
            <person name="Rasmussen M.D."/>
            <person name="Reed L.K."/>
            <person name="Reenan R."/>
            <person name="Reily A."/>
            <person name="Remington K.A."/>
            <person name="Rieger T.T."/>
            <person name="Ritchie M.G."/>
            <person name="Robin C."/>
            <person name="Rogers Y.H."/>
            <person name="Rohde C."/>
            <person name="Rozas J."/>
            <person name="Rubenfield M.J."/>
            <person name="Ruiz A."/>
            <person name="Russo S."/>
            <person name="Salzberg S.L."/>
            <person name="Sanchez-Gracia A."/>
            <person name="Saranga D.J."/>
            <person name="Sato H."/>
            <person name="Schaeffer S.W."/>
            <person name="Schatz M.C."/>
            <person name="Schlenke T."/>
            <person name="Schwartz R."/>
            <person name="Segarra C."/>
            <person name="Singh R.S."/>
            <person name="Sirot L."/>
            <person name="Sirota M."/>
            <person name="Sisneros N.B."/>
            <person name="Smith C.D."/>
            <person name="Smith T.F."/>
            <person name="Spieth J."/>
            <person name="Stage D.E."/>
            <person name="Stark A."/>
            <person name="Stephan W."/>
            <person name="Strausberg R.L."/>
            <person name="Strempel S."/>
            <person name="Sturgill D."/>
            <person name="Sutton G."/>
            <person name="Sutton G.G."/>
            <person name="Tao W."/>
            <person name="Teichmann S."/>
            <person name="Tobari Y.N."/>
            <person name="Tomimura Y."/>
            <person name="Tsolas J.M."/>
            <person name="Valente V.L."/>
            <person name="Venter E."/>
            <person name="Venter J.C."/>
            <person name="Vicario S."/>
            <person name="Vieira F.G."/>
            <person name="Vilella A.J."/>
            <person name="Villasante A."/>
            <person name="Walenz B."/>
            <person name="Wang J."/>
            <person name="Wasserman M."/>
            <person name="Watts T."/>
            <person name="Wilson D."/>
            <person name="Wilson R.K."/>
            <person name="Wing R.A."/>
            <person name="Wolfner M.F."/>
            <person name="Wong A."/>
            <person name="Wong G.K."/>
            <person name="Wu C.I."/>
            <person name="Wu G."/>
            <person name="Yamamoto D."/>
            <person name="Yang H.P."/>
            <person name="Yang S.P."/>
            <person name="Yorke J.A."/>
            <person name="Yoshida K."/>
            <person name="Zdobnov E."/>
            <person name="Zhang P."/>
            <person name="Zhang Y."/>
            <person name="Zimin A.V."/>
            <person name="Baldwin J."/>
            <person name="Abdouelleil A."/>
            <person name="Abdulkadir J."/>
            <person name="Abebe A."/>
            <person name="Abera B."/>
            <person name="Abreu J."/>
            <person name="Acer S.C."/>
            <person name="Aftuck L."/>
            <person name="Alexander A."/>
            <person name="An P."/>
            <person name="Anderson E."/>
            <person name="Anderson S."/>
            <person name="Arachi H."/>
            <person name="Azer M."/>
            <person name="Bachantsang P."/>
            <person name="Barry A."/>
            <person name="Bayul T."/>
            <person name="Berlin A."/>
            <person name="Bessette D."/>
            <person name="Bloom T."/>
            <person name="Blye J."/>
            <person name="Boguslavskiy L."/>
            <person name="Bonnet C."/>
            <person name="Boukhgalter B."/>
            <person name="Bourzgui I."/>
            <person name="Brown A."/>
            <person name="Cahill P."/>
            <person name="Channer S."/>
            <person name="Cheshatsang Y."/>
            <person name="Chuda L."/>
            <person name="Citroen M."/>
            <person name="Collymore A."/>
            <person name="Cooke P."/>
            <person name="Costello M."/>
            <person name="D'Aco K."/>
            <person name="Daza R."/>
            <person name="De Haan G."/>
            <person name="DeGray S."/>
            <person name="DeMaso C."/>
            <person name="Dhargay N."/>
            <person name="Dooley K."/>
            <person name="Dooley E."/>
            <person name="Doricent M."/>
            <person name="Dorje P."/>
            <person name="Dorjee K."/>
            <person name="Dupes A."/>
            <person name="Elong R."/>
            <person name="Falk J."/>
            <person name="Farina A."/>
            <person name="Faro S."/>
            <person name="Ferguson D."/>
            <person name="Fisher S."/>
            <person name="Foley C.D."/>
            <person name="Franke A."/>
            <person name="Friedrich D."/>
            <person name="Gadbois L."/>
            <person name="Gearin G."/>
            <person name="Gearin C.R."/>
            <person name="Giannoukos G."/>
            <person name="Goode T."/>
            <person name="Graham J."/>
            <person name="Grandbois E."/>
            <person name="Grewal S."/>
            <person name="Gyaltsen K."/>
            <person name="Hafez N."/>
            <person name="Hagos B."/>
            <person name="Hall J."/>
            <person name="Henson C."/>
            <person name="Hollinger A."/>
            <person name="Honan T."/>
            <person name="Huard M.D."/>
            <person name="Hughes L."/>
            <person name="Hurhula B."/>
            <person name="Husby M.E."/>
            <person name="Kamat A."/>
            <person name="Kanga B."/>
            <person name="Kashin S."/>
            <person name="Khazanovich D."/>
            <person name="Kisner P."/>
            <person name="Lance K."/>
            <person name="Lara M."/>
            <person name="Lee W."/>
            <person name="Lennon N."/>
            <person name="Letendre F."/>
            <person name="LeVine R."/>
            <person name="Lipovsky A."/>
            <person name="Liu X."/>
            <person name="Liu J."/>
            <person name="Liu S."/>
            <person name="Lokyitsang T."/>
            <person name="Lokyitsang Y."/>
            <person name="Lubonja R."/>
            <person name="Lui A."/>
            <person name="MacDonald P."/>
            <person name="Magnisalis V."/>
            <person name="Maru K."/>
            <person name="Matthews C."/>
            <person name="McCusker W."/>
            <person name="McDonough S."/>
            <person name="Mehta T."/>
            <person name="Meldrim J."/>
            <person name="Meneus L."/>
            <person name="Mihai O."/>
            <person name="Mihalev A."/>
            <person name="Mihova T."/>
            <person name="Mittelman R."/>
            <person name="Mlenga V."/>
            <person name="Montmayeur A."/>
            <person name="Mulrain L."/>
            <person name="Navidi A."/>
            <person name="Naylor J."/>
            <person name="Negash T."/>
            <person name="Nguyen T."/>
            <person name="Nguyen N."/>
            <person name="Nicol R."/>
            <person name="Norbu C."/>
            <person name="Norbu N."/>
            <person name="Novod N."/>
            <person name="O'Neill B."/>
            <person name="Osman S."/>
            <person name="Markiewicz E."/>
            <person name="Oyono O.L."/>
            <person name="Patti C."/>
            <person name="Phunkhang P."/>
            <person name="Pierre F."/>
            <person name="Priest M."/>
            <person name="Raghuraman S."/>
            <person name="Rege F."/>
            <person name="Reyes R."/>
            <person name="Rise C."/>
            <person name="Rogov P."/>
            <person name="Ross K."/>
            <person name="Ryan E."/>
            <person name="Settipalli S."/>
            <person name="Shea T."/>
            <person name="Sherpa N."/>
            <person name="Shi L."/>
            <person name="Shih D."/>
            <person name="Sparrow T."/>
            <person name="Spaulding J."/>
            <person name="Stalker J."/>
            <person name="Stange-Thomann N."/>
            <person name="Stavropoulos S."/>
            <person name="Stone C."/>
            <person name="Strader C."/>
            <person name="Tesfaye S."/>
            <person name="Thomson T."/>
            <person name="Thoulutsang Y."/>
            <person name="Thoulutsang D."/>
            <person name="Topham K."/>
            <person name="Topping I."/>
            <person name="Tsamla T."/>
            <person name="Vassiliev H."/>
            <person name="Vo A."/>
            <person name="Wangchuk T."/>
            <person name="Wangdi T."/>
            <person name="Weiand M."/>
            <person name="Wilkinson J."/>
            <person name="Wilson A."/>
            <person name="Yadav S."/>
            <person name="Young G."/>
            <person name="Yu Q."/>
            <person name="Zembek L."/>
            <person name="Zhong D."/>
            <person name="Zimmer A."/>
            <person name="Zwirko Z."/>
            <person name="Jaffe D.B."/>
            <person name="Alvarez P."/>
            <person name="Brockman W."/>
            <person name="Butler J."/>
            <person name="Chin C."/>
            <person name="Gnerre S."/>
            <person name="Grabherr M."/>
            <person name="Kleber M."/>
            <person name="Mauceli E."/>
            <person name="MacCallum I."/>
        </authorList>
    </citation>
    <scope>NUCLEOTIDE SEQUENCE [LARGE SCALE GENOMIC DNA]</scope>
    <source>
        <strain evidence="4">Tucson 14030-0811.24</strain>
    </source>
</reference>
<dbReference type="InParanoid" id="B4MZX6"/>
<keyword evidence="2" id="KW-0732">Signal</keyword>
<feature type="signal peptide" evidence="2">
    <location>
        <begin position="1"/>
        <end position="16"/>
    </location>
</feature>
<accession>B4MZX6</accession>
<sequence length="365" mass="42214">MGQLLLIILFFHLGSTMTTTAPAPAATSSPSLMNRNQQRLQQLQAAQLEADGQNNHHHHQSQPHHHLRHEQHLRAELEEATGRLGNRQPPTKPAMENWPQLQGQQQHHLRHHNRHHLNWQQRVLPSLHLERTTDGPLLPSTPHPLLNHSRYFDREGIYPSWAEPRSTRAPNWRQELDSSDDDDDDDDDDDSDSSEDYDEDEDDAELINMPRYSLFNQKLLNQDHPAKTIHDDDDDDYDAYDQIDEVTPSLSHNKHPSLIDANLEKDDSLLDASEIEDSDSVESFSSEKWNKIEHDHHLKQQKHQKELKALRDSNRNTPLIRSRLSDDDNNENIVKQREYEQLSSRQSGEKKNEESAMGEGEGEGE</sequence>
<evidence type="ECO:0000313" key="3">
    <source>
        <dbReference type="EMBL" id="EDW77911.2"/>
    </source>
</evidence>
<feature type="chain" id="PRO_5006458150" evidence="2">
    <location>
        <begin position="17"/>
        <end position="365"/>
    </location>
</feature>
<evidence type="ECO:0000313" key="4">
    <source>
        <dbReference type="Proteomes" id="UP000007798"/>
    </source>
</evidence>
<evidence type="ECO:0000256" key="2">
    <source>
        <dbReference type="SAM" id="SignalP"/>
    </source>
</evidence>
<feature type="region of interest" description="Disordered" evidence="1">
    <location>
        <begin position="270"/>
        <end position="365"/>
    </location>
</feature>
<feature type="compositionally biased region" description="Basic and acidic residues" evidence="1">
    <location>
        <begin position="288"/>
        <end position="314"/>
    </location>
</feature>
<organism evidence="3 4">
    <name type="scientific">Drosophila willistoni</name>
    <name type="common">Fruit fly</name>
    <dbReference type="NCBI Taxonomy" id="7260"/>
    <lineage>
        <taxon>Eukaryota</taxon>
        <taxon>Metazoa</taxon>
        <taxon>Ecdysozoa</taxon>
        <taxon>Arthropoda</taxon>
        <taxon>Hexapoda</taxon>
        <taxon>Insecta</taxon>
        <taxon>Pterygota</taxon>
        <taxon>Neoptera</taxon>
        <taxon>Endopterygota</taxon>
        <taxon>Diptera</taxon>
        <taxon>Brachycera</taxon>
        <taxon>Muscomorpha</taxon>
        <taxon>Ephydroidea</taxon>
        <taxon>Drosophilidae</taxon>
        <taxon>Drosophila</taxon>
        <taxon>Sophophora</taxon>
    </lineage>
</organism>
<feature type="region of interest" description="Disordered" evidence="1">
    <location>
        <begin position="162"/>
        <end position="206"/>
    </location>
</feature>
<dbReference type="STRING" id="7260.B4MZX6"/>
<dbReference type="FunCoup" id="B4MZX6">
    <property type="interactions" value="44"/>
</dbReference>
<feature type="compositionally biased region" description="Basic residues" evidence="1">
    <location>
        <begin position="55"/>
        <end position="69"/>
    </location>
</feature>
<protein>
    <submittedName>
        <fullName evidence="3">Uncharacterized protein</fullName>
    </submittedName>
</protein>
<feature type="region of interest" description="Disordered" evidence="1">
    <location>
        <begin position="83"/>
        <end position="113"/>
    </location>
</feature>
<dbReference type="eggNOG" id="ENOG502S1KT">
    <property type="taxonomic scope" value="Eukaryota"/>
</dbReference>
<feature type="region of interest" description="Disordered" evidence="1">
    <location>
        <begin position="50"/>
        <end position="70"/>
    </location>
</feature>
<keyword evidence="4" id="KW-1185">Reference proteome</keyword>